<keyword evidence="3" id="KW-1185">Reference proteome</keyword>
<name>A0A4Y2FAM4_ARAVE</name>
<protein>
    <submittedName>
        <fullName evidence="2">Uncharacterized protein</fullName>
    </submittedName>
</protein>
<organism evidence="2 3">
    <name type="scientific">Araneus ventricosus</name>
    <name type="common">Orbweaver spider</name>
    <name type="synonym">Epeira ventricosa</name>
    <dbReference type="NCBI Taxonomy" id="182803"/>
    <lineage>
        <taxon>Eukaryota</taxon>
        <taxon>Metazoa</taxon>
        <taxon>Ecdysozoa</taxon>
        <taxon>Arthropoda</taxon>
        <taxon>Chelicerata</taxon>
        <taxon>Arachnida</taxon>
        <taxon>Araneae</taxon>
        <taxon>Araneomorphae</taxon>
        <taxon>Entelegynae</taxon>
        <taxon>Araneoidea</taxon>
        <taxon>Araneidae</taxon>
        <taxon>Araneus</taxon>
    </lineage>
</organism>
<dbReference type="EMBL" id="BGPR01000872">
    <property type="protein sequence ID" value="GBM38580.1"/>
    <property type="molecule type" value="Genomic_DNA"/>
</dbReference>
<comment type="caution">
    <text evidence="2">The sequence shown here is derived from an EMBL/GenBank/DDBJ whole genome shotgun (WGS) entry which is preliminary data.</text>
</comment>
<evidence type="ECO:0000313" key="3">
    <source>
        <dbReference type="Proteomes" id="UP000499080"/>
    </source>
</evidence>
<dbReference type="Proteomes" id="UP000499080">
    <property type="component" value="Unassembled WGS sequence"/>
</dbReference>
<accession>A0A4Y2FAM4</accession>
<evidence type="ECO:0000313" key="2">
    <source>
        <dbReference type="EMBL" id="GBM38580.1"/>
    </source>
</evidence>
<dbReference type="AlphaFoldDB" id="A0A4Y2FAM4"/>
<sequence length="85" mass="9271">MMTSETATPLQAYAPHQREDISTSTYALACSRPQKDESSMESGFEPGTGTEVETLPPGHRSFMLVMGYLCPKMVCLTLEASLLPN</sequence>
<feature type="region of interest" description="Disordered" evidence="1">
    <location>
        <begin position="30"/>
        <end position="56"/>
    </location>
</feature>
<feature type="region of interest" description="Disordered" evidence="1">
    <location>
        <begin position="1"/>
        <end position="20"/>
    </location>
</feature>
<gene>
    <name evidence="2" type="ORF">AVEN_71687_1</name>
</gene>
<reference evidence="2 3" key="1">
    <citation type="journal article" date="2019" name="Sci. Rep.">
        <title>Orb-weaving spider Araneus ventricosus genome elucidates the spidroin gene catalogue.</title>
        <authorList>
            <person name="Kono N."/>
            <person name="Nakamura H."/>
            <person name="Ohtoshi R."/>
            <person name="Moran D.A.P."/>
            <person name="Shinohara A."/>
            <person name="Yoshida Y."/>
            <person name="Fujiwara M."/>
            <person name="Mori M."/>
            <person name="Tomita M."/>
            <person name="Arakawa K."/>
        </authorList>
    </citation>
    <scope>NUCLEOTIDE SEQUENCE [LARGE SCALE GENOMIC DNA]</scope>
</reference>
<evidence type="ECO:0000256" key="1">
    <source>
        <dbReference type="SAM" id="MobiDB-lite"/>
    </source>
</evidence>
<proteinExistence type="predicted"/>